<keyword evidence="2" id="KW-0812">Transmembrane</keyword>
<accession>A0A1D2MDH8</accession>
<proteinExistence type="predicted"/>
<feature type="transmembrane region" description="Helical" evidence="2">
    <location>
        <begin position="107"/>
        <end position="128"/>
    </location>
</feature>
<keyword evidence="2" id="KW-1133">Transmembrane helix</keyword>
<gene>
    <name evidence="3" type="ORF">Ocin01_15646</name>
</gene>
<dbReference type="Proteomes" id="UP000094527">
    <property type="component" value="Unassembled WGS sequence"/>
</dbReference>
<sequence>KMDYSDTTSDPYTPWRDKLIYTGCTEFTRNYRKCRPYLNNMFSSSGYDGWHNPYNDYGGRKPDQQHETSQTYTRELTNPYSSILPVAPTKSDAQIESERLSWWVHSVLLPIALVLMALCFILGVILIVKSYMMTKLRQSILTAMRRRRQSVHAPENSYVDPGDMRASQLQHREDDGRAYPPPEVLRAARERASQIRRH</sequence>
<evidence type="ECO:0000256" key="1">
    <source>
        <dbReference type="SAM" id="MobiDB-lite"/>
    </source>
</evidence>
<protein>
    <submittedName>
        <fullName evidence="3">Uncharacterized protein</fullName>
    </submittedName>
</protein>
<name>A0A1D2MDH8_ORCCI</name>
<reference evidence="3 4" key="1">
    <citation type="journal article" date="2016" name="Genome Biol. Evol.">
        <title>Gene Family Evolution Reflects Adaptation to Soil Environmental Stressors in the Genome of the Collembolan Orchesella cincta.</title>
        <authorList>
            <person name="Faddeeva-Vakhrusheva A."/>
            <person name="Derks M.F."/>
            <person name="Anvar S.Y."/>
            <person name="Agamennone V."/>
            <person name="Suring W."/>
            <person name="Smit S."/>
            <person name="van Straalen N.M."/>
            <person name="Roelofs D."/>
        </authorList>
    </citation>
    <scope>NUCLEOTIDE SEQUENCE [LARGE SCALE GENOMIC DNA]</scope>
    <source>
        <tissue evidence="3">Mixed pool</tissue>
    </source>
</reference>
<keyword evidence="4" id="KW-1185">Reference proteome</keyword>
<evidence type="ECO:0000256" key="2">
    <source>
        <dbReference type="SAM" id="Phobius"/>
    </source>
</evidence>
<organism evidence="3 4">
    <name type="scientific">Orchesella cincta</name>
    <name type="common">Springtail</name>
    <name type="synonym">Podura cincta</name>
    <dbReference type="NCBI Taxonomy" id="48709"/>
    <lineage>
        <taxon>Eukaryota</taxon>
        <taxon>Metazoa</taxon>
        <taxon>Ecdysozoa</taxon>
        <taxon>Arthropoda</taxon>
        <taxon>Hexapoda</taxon>
        <taxon>Collembola</taxon>
        <taxon>Entomobryomorpha</taxon>
        <taxon>Entomobryoidea</taxon>
        <taxon>Orchesellidae</taxon>
        <taxon>Orchesellinae</taxon>
        <taxon>Orchesella</taxon>
    </lineage>
</organism>
<keyword evidence="2" id="KW-0472">Membrane</keyword>
<feature type="region of interest" description="Disordered" evidence="1">
    <location>
        <begin position="145"/>
        <end position="183"/>
    </location>
</feature>
<dbReference type="EMBL" id="LJIJ01001694">
    <property type="protein sequence ID" value="ODM91035.1"/>
    <property type="molecule type" value="Genomic_DNA"/>
</dbReference>
<dbReference type="AlphaFoldDB" id="A0A1D2MDH8"/>
<feature type="non-terminal residue" evidence="3">
    <location>
        <position position="1"/>
    </location>
</feature>
<comment type="caution">
    <text evidence="3">The sequence shown here is derived from an EMBL/GenBank/DDBJ whole genome shotgun (WGS) entry which is preliminary data.</text>
</comment>
<evidence type="ECO:0000313" key="3">
    <source>
        <dbReference type="EMBL" id="ODM91035.1"/>
    </source>
</evidence>
<evidence type="ECO:0000313" key="4">
    <source>
        <dbReference type="Proteomes" id="UP000094527"/>
    </source>
</evidence>